<proteinExistence type="predicted"/>
<sequence>MDNIIFLRLGGKSYDITESKSKSGIWYDWVESARYHMSRLILSKGAMSWICKRLKEASENRGKTFKSWKCKDNTTNIFLTQKFNQYGRFVSEIIVKGNDRAVIAREHI</sequence>
<dbReference type="EMBL" id="JACXVP010000006">
    <property type="protein sequence ID" value="KAG5598403.1"/>
    <property type="molecule type" value="Genomic_DNA"/>
</dbReference>
<comment type="caution">
    <text evidence="1">The sequence shown here is derived from an EMBL/GenBank/DDBJ whole genome shotgun (WGS) entry which is preliminary data.</text>
</comment>
<organism evidence="1 2">
    <name type="scientific">Solanum commersonii</name>
    <name type="common">Commerson's wild potato</name>
    <name type="synonym">Commerson's nightshade</name>
    <dbReference type="NCBI Taxonomy" id="4109"/>
    <lineage>
        <taxon>Eukaryota</taxon>
        <taxon>Viridiplantae</taxon>
        <taxon>Streptophyta</taxon>
        <taxon>Embryophyta</taxon>
        <taxon>Tracheophyta</taxon>
        <taxon>Spermatophyta</taxon>
        <taxon>Magnoliopsida</taxon>
        <taxon>eudicotyledons</taxon>
        <taxon>Gunneridae</taxon>
        <taxon>Pentapetalae</taxon>
        <taxon>asterids</taxon>
        <taxon>lamiids</taxon>
        <taxon>Solanales</taxon>
        <taxon>Solanaceae</taxon>
        <taxon>Solanoideae</taxon>
        <taxon>Solaneae</taxon>
        <taxon>Solanum</taxon>
    </lineage>
</organism>
<keyword evidence="2" id="KW-1185">Reference proteome</keyword>
<dbReference type="Proteomes" id="UP000824120">
    <property type="component" value="Chromosome 6"/>
</dbReference>
<dbReference type="OrthoDB" id="1745573at2759"/>
<gene>
    <name evidence="1" type="ORF">H5410_029773</name>
</gene>
<name>A0A9J5YCF0_SOLCO</name>
<protein>
    <submittedName>
        <fullName evidence="1">Uncharacterized protein</fullName>
    </submittedName>
</protein>
<evidence type="ECO:0000313" key="2">
    <source>
        <dbReference type="Proteomes" id="UP000824120"/>
    </source>
</evidence>
<evidence type="ECO:0000313" key="1">
    <source>
        <dbReference type="EMBL" id="KAG5598403.1"/>
    </source>
</evidence>
<accession>A0A9J5YCF0</accession>
<reference evidence="1 2" key="1">
    <citation type="submission" date="2020-09" db="EMBL/GenBank/DDBJ databases">
        <title>De no assembly of potato wild relative species, Solanum commersonii.</title>
        <authorList>
            <person name="Cho K."/>
        </authorList>
    </citation>
    <scope>NUCLEOTIDE SEQUENCE [LARGE SCALE GENOMIC DNA]</scope>
    <source>
        <strain evidence="1">LZ3.2</strain>
        <tissue evidence="1">Leaf</tissue>
    </source>
</reference>
<dbReference type="AlphaFoldDB" id="A0A9J5YCF0"/>